<dbReference type="AlphaFoldDB" id="A0AAV6FUR2"/>
<evidence type="ECO:0000313" key="3">
    <source>
        <dbReference type="Proteomes" id="UP000823561"/>
    </source>
</evidence>
<dbReference type="EMBL" id="JADWDJ010000018">
    <property type="protein sequence ID" value="KAG5266305.1"/>
    <property type="molecule type" value="Genomic_DNA"/>
</dbReference>
<name>A0AAV6FUR2_9TELE</name>
<reference evidence="2" key="1">
    <citation type="submission" date="2020-10" db="EMBL/GenBank/DDBJ databases">
        <title>Chromosome-scale genome assembly of the Allis shad, Alosa alosa.</title>
        <authorList>
            <person name="Margot Z."/>
            <person name="Christophe K."/>
            <person name="Cabau C."/>
            <person name="Louis A."/>
            <person name="Berthelot C."/>
            <person name="Parey E."/>
            <person name="Roest Crollius H."/>
            <person name="Montfort J."/>
            <person name="Robinson-Rechavi M."/>
            <person name="Bucao C."/>
            <person name="Bouchez O."/>
            <person name="Gislard M."/>
            <person name="Lluch J."/>
            <person name="Milhes M."/>
            <person name="Lampietro C."/>
            <person name="Lopez Roques C."/>
            <person name="Donnadieu C."/>
            <person name="Braasch I."/>
            <person name="Desvignes T."/>
            <person name="Postlethwait J."/>
            <person name="Bobe J."/>
            <person name="Guiguen Y."/>
        </authorList>
    </citation>
    <scope>NUCLEOTIDE SEQUENCE</scope>
    <source>
        <strain evidence="2">M-15738</strain>
        <tissue evidence="2">Blood</tissue>
    </source>
</reference>
<keyword evidence="3" id="KW-1185">Reference proteome</keyword>
<sequence>MRNIPRQNSLEGRGRAGRTNSRKVAKSTSFPERCRPAETAKKRPDCVAQSSTPSFKCLIKCAIRSKAVEARVGLVTRVRRRERRRAAEVRVSSEKELMIPAGK</sequence>
<evidence type="ECO:0000313" key="2">
    <source>
        <dbReference type="EMBL" id="KAG5266305.1"/>
    </source>
</evidence>
<feature type="compositionally biased region" description="Polar residues" evidence="1">
    <location>
        <begin position="1"/>
        <end position="10"/>
    </location>
</feature>
<proteinExistence type="predicted"/>
<feature type="compositionally biased region" description="Basic and acidic residues" evidence="1">
    <location>
        <begin position="32"/>
        <end position="45"/>
    </location>
</feature>
<protein>
    <submittedName>
        <fullName evidence="2">Uncharacterized protein</fullName>
    </submittedName>
</protein>
<organism evidence="2 3">
    <name type="scientific">Alosa alosa</name>
    <name type="common">allis shad</name>
    <dbReference type="NCBI Taxonomy" id="278164"/>
    <lineage>
        <taxon>Eukaryota</taxon>
        <taxon>Metazoa</taxon>
        <taxon>Chordata</taxon>
        <taxon>Craniata</taxon>
        <taxon>Vertebrata</taxon>
        <taxon>Euteleostomi</taxon>
        <taxon>Actinopterygii</taxon>
        <taxon>Neopterygii</taxon>
        <taxon>Teleostei</taxon>
        <taxon>Clupei</taxon>
        <taxon>Clupeiformes</taxon>
        <taxon>Clupeoidei</taxon>
        <taxon>Clupeidae</taxon>
        <taxon>Alosa</taxon>
    </lineage>
</organism>
<gene>
    <name evidence="2" type="ORF">AALO_G00229490</name>
</gene>
<evidence type="ECO:0000256" key="1">
    <source>
        <dbReference type="SAM" id="MobiDB-lite"/>
    </source>
</evidence>
<dbReference type="Proteomes" id="UP000823561">
    <property type="component" value="Chromosome 18"/>
</dbReference>
<accession>A0AAV6FUR2</accession>
<feature type="region of interest" description="Disordered" evidence="1">
    <location>
        <begin position="1"/>
        <end position="48"/>
    </location>
</feature>
<comment type="caution">
    <text evidence="2">The sequence shown here is derived from an EMBL/GenBank/DDBJ whole genome shotgun (WGS) entry which is preliminary data.</text>
</comment>